<dbReference type="OrthoDB" id="5420368at2759"/>
<sequence>MPVKWTPEMDQQLLLKILETHELSVNTVKVAKAWPADNPKAIPSPRAITERLVKIKARVKAGNGQSPNSTPQKPATPSSHNRTSAKRKRADDASTGQENIKAEALSPTPSSKHIKQEYADYSASPIDGVDMSMTMRTPSKRARVAPLLPSGMTTYSEDTDNEAQYDSSGSEYLCPTKTETSNYYDNIHVHEG</sequence>
<accession>A0A2B7X316</accession>
<feature type="region of interest" description="Disordered" evidence="1">
    <location>
        <begin position="150"/>
        <end position="173"/>
    </location>
</feature>
<dbReference type="AlphaFoldDB" id="A0A2B7X316"/>
<dbReference type="EMBL" id="PDNC01000025">
    <property type="protein sequence ID" value="PGH06044.1"/>
    <property type="molecule type" value="Genomic_DNA"/>
</dbReference>
<feature type="compositionally biased region" description="Polar residues" evidence="1">
    <location>
        <begin position="63"/>
        <end position="82"/>
    </location>
</feature>
<evidence type="ECO:0000313" key="3">
    <source>
        <dbReference type="Proteomes" id="UP000224080"/>
    </source>
</evidence>
<dbReference type="STRING" id="2060905.A0A2B7X316"/>
<protein>
    <submittedName>
        <fullName evidence="2">Uncharacterized protein</fullName>
    </submittedName>
</protein>
<reference evidence="2 3" key="1">
    <citation type="submission" date="2017-10" db="EMBL/GenBank/DDBJ databases">
        <title>Comparative genomics in systemic dimorphic fungi from Ajellomycetaceae.</title>
        <authorList>
            <person name="Munoz J.F."/>
            <person name="Mcewen J.G."/>
            <person name="Clay O.K."/>
            <person name="Cuomo C.A."/>
        </authorList>
    </citation>
    <scope>NUCLEOTIDE SEQUENCE [LARGE SCALE GENOMIC DNA]</scope>
    <source>
        <strain evidence="2 3">UAMH130</strain>
    </source>
</reference>
<evidence type="ECO:0000313" key="2">
    <source>
        <dbReference type="EMBL" id="PGH06044.1"/>
    </source>
</evidence>
<comment type="caution">
    <text evidence="2">The sequence shown here is derived from an EMBL/GenBank/DDBJ whole genome shotgun (WGS) entry which is preliminary data.</text>
</comment>
<keyword evidence="3" id="KW-1185">Reference proteome</keyword>
<proteinExistence type="predicted"/>
<evidence type="ECO:0000256" key="1">
    <source>
        <dbReference type="SAM" id="MobiDB-lite"/>
    </source>
</evidence>
<feature type="region of interest" description="Disordered" evidence="1">
    <location>
        <begin position="59"/>
        <end position="114"/>
    </location>
</feature>
<gene>
    <name evidence="2" type="ORF">GX51_02635</name>
</gene>
<dbReference type="Proteomes" id="UP000224080">
    <property type="component" value="Unassembled WGS sequence"/>
</dbReference>
<organism evidence="2 3">
    <name type="scientific">Blastomyces parvus</name>
    <dbReference type="NCBI Taxonomy" id="2060905"/>
    <lineage>
        <taxon>Eukaryota</taxon>
        <taxon>Fungi</taxon>
        <taxon>Dikarya</taxon>
        <taxon>Ascomycota</taxon>
        <taxon>Pezizomycotina</taxon>
        <taxon>Eurotiomycetes</taxon>
        <taxon>Eurotiomycetidae</taxon>
        <taxon>Onygenales</taxon>
        <taxon>Ajellomycetaceae</taxon>
        <taxon>Blastomyces</taxon>
    </lineage>
</organism>
<name>A0A2B7X316_9EURO</name>